<sequence>MSYLLRGPSPRKPRITVGALCESAAGGVAVVVPRELAADGGAVVARCESVAVDVSCESALGGFAVFARFGLVAGVGG</sequence>
<dbReference type="Proteomes" id="UP000612282">
    <property type="component" value="Unassembled WGS sequence"/>
</dbReference>
<keyword evidence="2" id="KW-1185">Reference proteome</keyword>
<comment type="caution">
    <text evidence="1">The sequence shown here is derived from an EMBL/GenBank/DDBJ whole genome shotgun (WGS) entry which is preliminary data.</text>
</comment>
<name>A0ABQ3XA19_9ACTN</name>
<gene>
    <name evidence="1" type="ORF">Aco03nite_037130</name>
</gene>
<reference evidence="1 2" key="1">
    <citation type="submission" date="2021-01" db="EMBL/GenBank/DDBJ databases">
        <title>Whole genome shotgun sequence of Actinoplanes couchii NBRC 106145.</title>
        <authorList>
            <person name="Komaki H."/>
            <person name="Tamura T."/>
        </authorList>
    </citation>
    <scope>NUCLEOTIDE SEQUENCE [LARGE SCALE GENOMIC DNA]</scope>
    <source>
        <strain evidence="1 2">NBRC 106145</strain>
    </source>
</reference>
<dbReference type="EMBL" id="BOMG01000048">
    <property type="protein sequence ID" value="GID55309.1"/>
    <property type="molecule type" value="Genomic_DNA"/>
</dbReference>
<protein>
    <submittedName>
        <fullName evidence="1">Uncharacterized protein</fullName>
    </submittedName>
</protein>
<accession>A0ABQ3XA19</accession>
<evidence type="ECO:0000313" key="1">
    <source>
        <dbReference type="EMBL" id="GID55309.1"/>
    </source>
</evidence>
<evidence type="ECO:0000313" key="2">
    <source>
        <dbReference type="Proteomes" id="UP000612282"/>
    </source>
</evidence>
<proteinExistence type="predicted"/>
<organism evidence="1 2">
    <name type="scientific">Actinoplanes couchii</name>
    <dbReference type="NCBI Taxonomy" id="403638"/>
    <lineage>
        <taxon>Bacteria</taxon>
        <taxon>Bacillati</taxon>
        <taxon>Actinomycetota</taxon>
        <taxon>Actinomycetes</taxon>
        <taxon>Micromonosporales</taxon>
        <taxon>Micromonosporaceae</taxon>
        <taxon>Actinoplanes</taxon>
    </lineage>
</organism>